<name>A0AAW4XR38_RHORH</name>
<protein>
    <submittedName>
        <fullName evidence="3">Helix-turn-helix domain-containing protein</fullName>
    </submittedName>
</protein>
<dbReference type="EMBL" id="JAJNCO010000047">
    <property type="protein sequence ID" value="MCD2115075.1"/>
    <property type="molecule type" value="Genomic_DNA"/>
</dbReference>
<feature type="domain" description="PucR C-terminal helix-turn-helix" evidence="1">
    <location>
        <begin position="318"/>
        <end position="372"/>
    </location>
</feature>
<evidence type="ECO:0000259" key="2">
    <source>
        <dbReference type="Pfam" id="PF14361"/>
    </source>
</evidence>
<organism evidence="3 4">
    <name type="scientific">Rhodococcus rhodochrous</name>
    <dbReference type="NCBI Taxonomy" id="1829"/>
    <lineage>
        <taxon>Bacteria</taxon>
        <taxon>Bacillati</taxon>
        <taxon>Actinomycetota</taxon>
        <taxon>Actinomycetes</taxon>
        <taxon>Mycobacteriales</taxon>
        <taxon>Nocardiaceae</taxon>
        <taxon>Rhodococcus</taxon>
    </lineage>
</organism>
<sequence length="373" mass="41273">MEGQDSERIDSLIRALEIDEAVIRPTIERVRREIDSYRAATDADLEGSVRRNLRLSVVTLRQRKVPSPSDIWEAETATLQRLRAGLPIEDILAGFRVSISSILDRTVALAEEFGLPEREIVEMTALLWKLSDAFSARAASAYRHHGLEIALAERRRRDAWLLDLLSGSLSTAQVDQGAIMYRLSRDGGYRAFRTSAHSAEELESLRIQIVRGRGEGEAMILPSEGRLIGILKDPLRDVADGVVALGPVRTLEAVPESFSIAGDVLGAAEGHVENGVVTVESLGWRMAVSRMPATLDALRERYLAPLESSGALRDLIPEALRAYLANGRNIPRAAEALYVHVNTLRYRLARFEELTGRSLESTDTIVELALVLY</sequence>
<dbReference type="Proteomes" id="UP001198630">
    <property type="component" value="Unassembled WGS sequence"/>
</dbReference>
<dbReference type="InterPro" id="IPR042070">
    <property type="entry name" value="PucR_C-HTH_sf"/>
</dbReference>
<dbReference type="PANTHER" id="PTHR33744">
    <property type="entry name" value="CARBOHYDRATE DIACID REGULATOR"/>
    <property type="match status" value="1"/>
</dbReference>
<dbReference type="InterPro" id="IPR025736">
    <property type="entry name" value="PucR_C-HTH_dom"/>
</dbReference>
<dbReference type="InterPro" id="IPR025751">
    <property type="entry name" value="RsbRD_N_dom"/>
</dbReference>
<comment type="caution">
    <text evidence="3">The sequence shown here is derived from an EMBL/GenBank/DDBJ whole genome shotgun (WGS) entry which is preliminary data.</text>
</comment>
<dbReference type="Pfam" id="PF14361">
    <property type="entry name" value="RsbRD_N"/>
    <property type="match status" value="1"/>
</dbReference>
<evidence type="ECO:0000313" key="3">
    <source>
        <dbReference type="EMBL" id="MCD2115075.1"/>
    </source>
</evidence>
<gene>
    <name evidence="3" type="ORF">LQ384_28810</name>
</gene>
<evidence type="ECO:0000259" key="1">
    <source>
        <dbReference type="Pfam" id="PF13556"/>
    </source>
</evidence>
<dbReference type="Pfam" id="PF13556">
    <property type="entry name" value="HTH_30"/>
    <property type="match status" value="1"/>
</dbReference>
<reference evidence="3" key="1">
    <citation type="submission" date="2021-11" db="EMBL/GenBank/DDBJ databases">
        <title>Development of a sustainable strategy for remediation of hydrocarbon-contaminated territories based on the waste exchange concept.</title>
        <authorList>
            <person name="Elkin A."/>
        </authorList>
    </citation>
    <scope>NUCLEOTIDE SEQUENCE</scope>
    <source>
        <strain evidence="3">IEGM 757</strain>
    </source>
</reference>
<dbReference type="AlphaFoldDB" id="A0AAW4XR38"/>
<dbReference type="RefSeq" id="WP_068157024.1">
    <property type="nucleotide sequence ID" value="NZ_JAJNCO010000047.1"/>
</dbReference>
<accession>A0AAW4XR38</accession>
<feature type="domain" description="RsbT co-antagonist protein RsbRD N-terminal" evidence="2">
    <location>
        <begin position="23"/>
        <end position="157"/>
    </location>
</feature>
<dbReference type="InterPro" id="IPR051448">
    <property type="entry name" value="CdaR-like_regulators"/>
</dbReference>
<evidence type="ECO:0000313" key="4">
    <source>
        <dbReference type="Proteomes" id="UP001198630"/>
    </source>
</evidence>
<proteinExistence type="predicted"/>
<dbReference type="Gene3D" id="1.10.10.2840">
    <property type="entry name" value="PucR C-terminal helix-turn-helix domain"/>
    <property type="match status" value="1"/>
</dbReference>